<dbReference type="Gene3D" id="1.10.1240.10">
    <property type="entry name" value="Methionine synthase domain"/>
    <property type="match status" value="1"/>
</dbReference>
<dbReference type="GO" id="GO:0003677">
    <property type="term" value="F:DNA binding"/>
    <property type="evidence" value="ECO:0007669"/>
    <property type="project" value="UniProtKB-KW"/>
</dbReference>
<dbReference type="Gene3D" id="1.10.1660.10">
    <property type="match status" value="1"/>
</dbReference>
<evidence type="ECO:0000256" key="3">
    <source>
        <dbReference type="ARBA" id="ARBA00023163"/>
    </source>
</evidence>
<dbReference type="PROSITE" id="PS50937">
    <property type="entry name" value="HTH_MERR_2"/>
    <property type="match status" value="1"/>
</dbReference>
<keyword evidence="2" id="KW-0238">DNA-binding</keyword>
<dbReference type="AlphaFoldDB" id="A0AAP0SN69"/>
<dbReference type="InterPro" id="IPR000551">
    <property type="entry name" value="MerR-type_HTH_dom"/>
</dbReference>
<sequence>MPSEALLPIREVTRLTGVNPVTLRAWERRYGLIVPQRTGKGHRLYSQDDVQCIRQILTWLNCGVAVSQVRSLLEAAPSAAQAPPGSDWQTLREQLTEAIGALAERRLEQHLNQAMALYPPATLCQQLLMPLLADLELRWQSQFAAHLEQVFFHSWLRSKLGARVYHNNHQLGGAPLLLVNASDLAFDPRLWLSAWLASNAGYPVQVFDWQLPGNELPLAIARLQPWALLLSVDKTLDLARLQRNLANIEIPKLLCGRAVSIHNQALQTWSDETLFALDSPQAALNCLQQLSGRALNTTDNGQGFPCN</sequence>
<dbReference type="PANTHER" id="PTHR30204">
    <property type="entry name" value="REDOX-CYCLING DRUG-SENSING TRANSCRIPTIONAL ACTIVATOR SOXR"/>
    <property type="match status" value="1"/>
</dbReference>
<evidence type="ECO:0000256" key="1">
    <source>
        <dbReference type="ARBA" id="ARBA00023015"/>
    </source>
</evidence>
<dbReference type="CDD" id="cd01104">
    <property type="entry name" value="HTH_MlrA-CarA"/>
    <property type="match status" value="1"/>
</dbReference>
<dbReference type="GeneID" id="98281516"/>
<dbReference type="InterPro" id="IPR009061">
    <property type="entry name" value="DNA-bd_dom_put_sf"/>
</dbReference>
<keyword evidence="1" id="KW-0805">Transcription regulation</keyword>
<dbReference type="SUPFAM" id="SSF46955">
    <property type="entry name" value="Putative DNA-binding domain"/>
    <property type="match status" value="1"/>
</dbReference>
<protein>
    <submittedName>
        <fullName evidence="5">MerR family transcriptional regulator</fullName>
    </submittedName>
</protein>
<reference evidence="5 6" key="2">
    <citation type="journal article" date="2016" name="Front. Microbiol.">
        <title>When Genome-Based Approach Meets the 'Old but Good': Revealing Genes Involved in the Antibacterial Activity of Pseudomonas sp. P482 against Soft Rot Pathogens.</title>
        <authorList>
            <person name="Krzyzanowska D.M."/>
            <person name="Ossowicki A."/>
            <person name="Rajewska M."/>
            <person name="Maciag T."/>
            <person name="Jablonska M."/>
            <person name="Obuchowski M."/>
            <person name="Heeb S."/>
            <person name="Jafra S."/>
        </authorList>
    </citation>
    <scope>NUCLEOTIDE SEQUENCE [LARGE SCALE GENOMIC DNA]</scope>
    <source>
        <strain evidence="5 6">P482</strain>
    </source>
</reference>
<dbReference type="GO" id="GO:0003700">
    <property type="term" value="F:DNA-binding transcription factor activity"/>
    <property type="evidence" value="ECO:0007669"/>
    <property type="project" value="InterPro"/>
</dbReference>
<reference evidence="5 6" key="1">
    <citation type="journal article" date="2014" name="Genome Announc.">
        <title>Genome Sequence of Pseudomonas sp. Strain P482, a Tomato Rhizosphere Isolate with Broad-Spectrum Antimicrobial Activity.</title>
        <authorList>
            <person name="Krzyzanowska D.M."/>
            <person name="Ossowicki A."/>
            <person name="Jafra S."/>
        </authorList>
    </citation>
    <scope>NUCLEOTIDE SEQUENCE [LARGE SCALE GENOMIC DNA]</scope>
    <source>
        <strain evidence="5 6">P482</strain>
    </source>
</reference>
<dbReference type="PANTHER" id="PTHR30204:SF67">
    <property type="entry name" value="HTH-TYPE TRANSCRIPTIONAL REGULATOR MLRA-RELATED"/>
    <property type="match status" value="1"/>
</dbReference>
<name>A0AAP0SN69_9PSED</name>
<dbReference type="EMBL" id="CP071706">
    <property type="protein sequence ID" value="KDO01985.1"/>
    <property type="molecule type" value="Genomic_DNA"/>
</dbReference>
<evidence type="ECO:0000313" key="5">
    <source>
        <dbReference type="EMBL" id="KDO01985.1"/>
    </source>
</evidence>
<dbReference type="Pfam" id="PF02607">
    <property type="entry name" value="B12-binding_2"/>
    <property type="match status" value="1"/>
</dbReference>
<proteinExistence type="predicted"/>
<keyword evidence="6" id="KW-1185">Reference proteome</keyword>
<dbReference type="RefSeq" id="WP_036993832.1">
    <property type="nucleotide sequence ID" value="NZ_CATKPL010000011.1"/>
</dbReference>
<evidence type="ECO:0000259" key="4">
    <source>
        <dbReference type="PROSITE" id="PS50937"/>
    </source>
</evidence>
<accession>A0AAP0SN69</accession>
<dbReference type="Pfam" id="PF13411">
    <property type="entry name" value="MerR_1"/>
    <property type="match status" value="1"/>
</dbReference>
<organism evidence="5 6">
    <name type="scientific">Pseudomonas donghuensis</name>
    <dbReference type="NCBI Taxonomy" id="1163398"/>
    <lineage>
        <taxon>Bacteria</taxon>
        <taxon>Pseudomonadati</taxon>
        <taxon>Pseudomonadota</taxon>
        <taxon>Gammaproteobacteria</taxon>
        <taxon>Pseudomonadales</taxon>
        <taxon>Pseudomonadaceae</taxon>
        <taxon>Pseudomonas</taxon>
    </lineage>
</organism>
<feature type="domain" description="HTH merR-type" evidence="4">
    <location>
        <begin position="6"/>
        <end position="75"/>
    </location>
</feature>
<dbReference type="InterPro" id="IPR047057">
    <property type="entry name" value="MerR_fam"/>
</dbReference>
<evidence type="ECO:0000313" key="6">
    <source>
        <dbReference type="Proteomes" id="UP000027121"/>
    </source>
</evidence>
<keyword evidence="3" id="KW-0804">Transcription</keyword>
<dbReference type="Proteomes" id="UP000027121">
    <property type="component" value="Chromosome"/>
</dbReference>
<dbReference type="KEGG" id="pdw:BV82_0120"/>
<dbReference type="InterPro" id="IPR003759">
    <property type="entry name" value="Cbl-bd_cap"/>
</dbReference>
<dbReference type="InterPro" id="IPR036594">
    <property type="entry name" value="Meth_synthase_dom"/>
</dbReference>
<gene>
    <name evidence="5" type="ORF">BV82_0120</name>
</gene>
<dbReference type="SMART" id="SM00422">
    <property type="entry name" value="HTH_MERR"/>
    <property type="match status" value="1"/>
</dbReference>
<evidence type="ECO:0000256" key="2">
    <source>
        <dbReference type="ARBA" id="ARBA00023125"/>
    </source>
</evidence>